<dbReference type="EMBL" id="HACM01001002">
    <property type="protein sequence ID" value="CRZ01444.1"/>
    <property type="molecule type" value="Transcribed_RNA"/>
</dbReference>
<accession>A0A0H5R0X4</accession>
<proteinExistence type="predicted"/>
<evidence type="ECO:0000313" key="1">
    <source>
        <dbReference type="EMBL" id="CRZ01444.1"/>
    </source>
</evidence>
<dbReference type="SUPFAM" id="SSF48371">
    <property type="entry name" value="ARM repeat"/>
    <property type="match status" value="1"/>
</dbReference>
<sequence length="698" mass="76994">MSTLSLAVSRLGLQPHVALAQLPGEVAASRSLSEARMASLTLVNSFCKPGDPVVKLHAAQTLRQLPADIETLKLLCAILEKSADAEVICVVLAAIHSDSAPNTAELRDLLLLVQHQLLKMIDNEDERIAQQAILTFGRLYRRESPAAIAPVDHVSAVLRKEAVSLQTRLLLIQLLKKLYPDERAISLCFEQLDSLSQSSACRPSRRRRIARFAIQSIVDRPELITDETLQSLASRNLITHAMFYLKDISLSSFRYFFYGFLTSDNPRVQQLALLTMARILDSIPHEMLTIVKRLVPFHTTVCLRILSRQLAPQDMVSVLTPLIVDLDFHLKKTVLVHAVRLSKSDSSASLLFHKIVDRLSRTPTKELLIAISQYLHHVISVDDGIASLLFSACDIASCSDIPRRLTARVCLQASSRNITYSDQFCAIAANIISTQQSSFGRYLIGLECLMYGGISGGRLAKPIFSDLNPLSPTFNLFWLRTLMFVSASLESGGNTYAALVPLYQAHMAMSAVSFPGIDTFFQLEFLRLRIELIEATCSIYNPQTKYSTVLQQSLEVIAAGLVKLAHISMSLSTSLTAYLSRLSTLCKDWTQLQVLRKDLLAIPASFFTLLPCDVVGARASVSAGLISVSGRLRAEIVDKIVSVYAVFGDSCVAVQVDRGVLSCNSVCSFLDFSGQVKIVGTDRLQQQWQLANIIPTKV</sequence>
<reference evidence="1" key="1">
    <citation type="submission" date="2015-04" db="EMBL/GenBank/DDBJ databases">
        <title>The genome sequence of the plant pathogenic Rhizarian Plasmodiophora brassicae reveals insights in its biotrophic life cycle and the origin of chitin synthesis.</title>
        <authorList>
            <person name="Schwelm A."/>
            <person name="Fogelqvist J."/>
            <person name="Knaust A."/>
            <person name="Julke S."/>
            <person name="Lilja T."/>
            <person name="Dhandapani V."/>
            <person name="Bonilla-Rosso G."/>
            <person name="Karlsson M."/>
            <person name="Shevchenko A."/>
            <person name="Choi S.R."/>
            <person name="Kim H.G."/>
            <person name="Park J.Y."/>
            <person name="Lim Y.P."/>
            <person name="Ludwig-Muller J."/>
            <person name="Dixelius C."/>
        </authorList>
    </citation>
    <scope>NUCLEOTIDE SEQUENCE</scope>
    <source>
        <tissue evidence="1">Potato root galls</tissue>
    </source>
</reference>
<dbReference type="AlphaFoldDB" id="A0A0H5R0X4"/>
<organism evidence="1">
    <name type="scientific">Spongospora subterranea</name>
    <dbReference type="NCBI Taxonomy" id="70186"/>
    <lineage>
        <taxon>Eukaryota</taxon>
        <taxon>Sar</taxon>
        <taxon>Rhizaria</taxon>
        <taxon>Endomyxa</taxon>
        <taxon>Phytomyxea</taxon>
        <taxon>Plasmodiophorida</taxon>
        <taxon>Plasmodiophoridae</taxon>
        <taxon>Spongospora</taxon>
    </lineage>
</organism>
<name>A0A0H5R0X4_9EUKA</name>
<protein>
    <submittedName>
        <fullName evidence="1">Uncharacterized protein</fullName>
    </submittedName>
</protein>
<dbReference type="InterPro" id="IPR016024">
    <property type="entry name" value="ARM-type_fold"/>
</dbReference>